<evidence type="ECO:0000256" key="2">
    <source>
        <dbReference type="ARBA" id="ARBA00023315"/>
    </source>
</evidence>
<dbReference type="PANTHER" id="PTHR43626:SF4">
    <property type="entry name" value="GCN5-RELATED N-ACETYLTRANSFERASE 2, CHLOROPLASTIC"/>
    <property type="match status" value="1"/>
</dbReference>
<dbReference type="EMBL" id="JTHE02000002">
    <property type="protein sequence ID" value="NEV65531.1"/>
    <property type="molecule type" value="Genomic_DNA"/>
</dbReference>
<dbReference type="PANTHER" id="PTHR43626">
    <property type="entry name" value="ACYL-COA N-ACYLTRANSFERASE"/>
    <property type="match status" value="1"/>
</dbReference>
<dbReference type="GO" id="GO:0005737">
    <property type="term" value="C:cytoplasm"/>
    <property type="evidence" value="ECO:0007669"/>
    <property type="project" value="TreeGrafter"/>
</dbReference>
<organism evidence="3">
    <name type="scientific">Lyngbya confervoides BDU141951</name>
    <dbReference type="NCBI Taxonomy" id="1574623"/>
    <lineage>
        <taxon>Bacteria</taxon>
        <taxon>Bacillati</taxon>
        <taxon>Cyanobacteriota</taxon>
        <taxon>Cyanophyceae</taxon>
        <taxon>Oscillatoriophycideae</taxon>
        <taxon>Oscillatoriales</taxon>
        <taxon>Microcoleaceae</taxon>
        <taxon>Lyngbya</taxon>
    </lineage>
</organism>
<dbReference type="PROSITE" id="PS51186">
    <property type="entry name" value="GNAT"/>
    <property type="match status" value="1"/>
</dbReference>
<dbReference type="InterPro" id="IPR016181">
    <property type="entry name" value="Acyl_CoA_acyltransferase"/>
</dbReference>
<dbReference type="SUPFAM" id="SSF55729">
    <property type="entry name" value="Acyl-CoA N-acyltransferases (Nat)"/>
    <property type="match status" value="1"/>
</dbReference>
<evidence type="ECO:0000313" key="3">
    <source>
        <dbReference type="EMBL" id="NEV65531.1"/>
    </source>
</evidence>
<dbReference type="Gene3D" id="3.40.630.30">
    <property type="match status" value="1"/>
</dbReference>
<dbReference type="InterPro" id="IPR000182">
    <property type="entry name" value="GNAT_dom"/>
</dbReference>
<dbReference type="AlphaFoldDB" id="A0A0C1YND2"/>
<dbReference type="Pfam" id="PF13673">
    <property type="entry name" value="Acetyltransf_10"/>
    <property type="match status" value="1"/>
</dbReference>
<evidence type="ECO:0000256" key="1">
    <source>
        <dbReference type="ARBA" id="ARBA00022679"/>
    </source>
</evidence>
<gene>
    <name evidence="3" type="ORF">QQ91_000185</name>
</gene>
<dbReference type="CDD" id="cd04301">
    <property type="entry name" value="NAT_SF"/>
    <property type="match status" value="1"/>
</dbReference>
<comment type="caution">
    <text evidence="3">The sequence shown here is derived from an EMBL/GenBank/DDBJ whole genome shotgun (WGS) entry which is preliminary data.</text>
</comment>
<keyword evidence="1" id="KW-0808">Transferase</keyword>
<accession>A0A0C1YND2</accession>
<sequence length="134" mass="15071">MINVSERRDIDIEQILPIYEANGWSSAQKPQALHQALINSHGLVSAWEGDRLVGIGNAISDGFLVVYYPHLLVHPDYQGQGIGQRIMARLKQRYADMHMHMLVADGEAIAFYEKCGFTRAGNTEPMWIYSGSDH</sequence>
<reference evidence="3" key="2">
    <citation type="journal article" date="2015" name="Genome Announc.">
        <title>Draft Genome Sequence of Filamentous Marine Cyanobacterium Lyngbya confervoides Strain BDU141951.</title>
        <authorList>
            <person name="Chandrababunaidu M.M."/>
            <person name="Sen D."/>
            <person name="Tripathy S."/>
        </authorList>
    </citation>
    <scope>NUCLEOTIDE SEQUENCE</scope>
    <source>
        <strain evidence="3">BDU141951</strain>
    </source>
</reference>
<reference evidence="3" key="3">
    <citation type="submission" date="2020-02" db="EMBL/GenBank/DDBJ databases">
        <authorList>
            <person name="Sarangi A.N."/>
            <person name="Ghosh S."/>
            <person name="Mukherjee M."/>
            <person name="Tripathy S."/>
        </authorList>
    </citation>
    <scope>NUCLEOTIDE SEQUENCE</scope>
    <source>
        <strain evidence="3">BDU141951</strain>
    </source>
</reference>
<name>A0A0C1YND2_9CYAN</name>
<proteinExistence type="predicted"/>
<reference evidence="3" key="1">
    <citation type="submission" date="2014-11" db="EMBL/GenBank/DDBJ databases">
        <authorList>
            <person name="Malar M.C."/>
            <person name="Sen D."/>
            <person name="Tripathy S."/>
        </authorList>
    </citation>
    <scope>NUCLEOTIDE SEQUENCE</scope>
    <source>
        <strain evidence="3">BDU141951</strain>
    </source>
</reference>
<dbReference type="GO" id="GO:0008080">
    <property type="term" value="F:N-acetyltransferase activity"/>
    <property type="evidence" value="ECO:0007669"/>
    <property type="project" value="InterPro"/>
</dbReference>
<protein>
    <submittedName>
        <fullName evidence="3">GNAT family N-acetyltransferase</fullName>
    </submittedName>
</protein>
<keyword evidence="2" id="KW-0012">Acyltransferase</keyword>
<dbReference type="InterPro" id="IPR045039">
    <property type="entry name" value="NSI-like"/>
</dbReference>